<feature type="compositionally biased region" description="Basic and acidic residues" evidence="6">
    <location>
        <begin position="1324"/>
        <end position="1333"/>
    </location>
</feature>
<dbReference type="InterPro" id="IPR002110">
    <property type="entry name" value="Ankyrin_rpt"/>
</dbReference>
<feature type="compositionally biased region" description="Basic and acidic residues" evidence="6">
    <location>
        <begin position="1298"/>
        <end position="1315"/>
    </location>
</feature>
<dbReference type="PROSITE" id="PS50297">
    <property type="entry name" value="ANK_REP_REGION"/>
    <property type="match status" value="2"/>
</dbReference>
<feature type="repeat" description="ANK" evidence="4">
    <location>
        <begin position="250"/>
        <end position="282"/>
    </location>
</feature>
<comment type="subcellular location">
    <subcellularLocation>
        <location evidence="3">Postsynaptic density</location>
    </subcellularLocation>
</comment>
<feature type="region of interest" description="Disordered" evidence="6">
    <location>
        <begin position="1298"/>
        <end position="1334"/>
    </location>
</feature>
<evidence type="ECO:0000259" key="8">
    <source>
        <dbReference type="PROSITE" id="PS50105"/>
    </source>
</evidence>
<dbReference type="PROSITE" id="PS50002">
    <property type="entry name" value="SH3"/>
    <property type="match status" value="1"/>
</dbReference>
<name>A0ABM0MEE5_SACKO</name>
<evidence type="ECO:0000259" key="9">
    <source>
        <dbReference type="PROSITE" id="PS50106"/>
    </source>
</evidence>
<dbReference type="Gene3D" id="1.25.40.20">
    <property type="entry name" value="Ankyrin repeat-containing domain"/>
    <property type="match status" value="1"/>
</dbReference>
<dbReference type="Pfam" id="PF07653">
    <property type="entry name" value="SH3_2"/>
    <property type="match status" value="1"/>
</dbReference>
<dbReference type="RefSeq" id="XP_006818386.1">
    <property type="nucleotide sequence ID" value="XM_006818323.1"/>
</dbReference>
<feature type="compositionally biased region" description="Polar residues" evidence="6">
    <location>
        <begin position="1200"/>
        <end position="1221"/>
    </location>
</feature>
<feature type="compositionally biased region" description="Polar residues" evidence="6">
    <location>
        <begin position="945"/>
        <end position="957"/>
    </location>
</feature>
<dbReference type="CDD" id="cd17091">
    <property type="entry name" value="FERM_F0_SHANK"/>
    <property type="match status" value="1"/>
</dbReference>
<evidence type="ECO:0000313" key="10">
    <source>
        <dbReference type="Proteomes" id="UP000694865"/>
    </source>
</evidence>
<feature type="repeat" description="ANK" evidence="4">
    <location>
        <begin position="149"/>
        <end position="182"/>
    </location>
</feature>
<feature type="region of interest" description="Disordered" evidence="6">
    <location>
        <begin position="398"/>
        <end position="420"/>
    </location>
</feature>
<dbReference type="Pfam" id="PF12796">
    <property type="entry name" value="Ank_2"/>
    <property type="match status" value="2"/>
</dbReference>
<feature type="region of interest" description="Disordered" evidence="6">
    <location>
        <begin position="878"/>
        <end position="922"/>
    </location>
</feature>
<feature type="region of interest" description="Disordered" evidence="6">
    <location>
        <begin position="692"/>
        <end position="724"/>
    </location>
</feature>
<feature type="region of interest" description="Disordered" evidence="6">
    <location>
        <begin position="746"/>
        <end position="770"/>
    </location>
</feature>
<dbReference type="Pfam" id="PF17820">
    <property type="entry name" value="PDZ_6"/>
    <property type="match status" value="1"/>
</dbReference>
<feature type="repeat" description="ANK" evidence="4">
    <location>
        <begin position="283"/>
        <end position="315"/>
    </location>
</feature>
<proteinExistence type="predicted"/>
<dbReference type="InterPro" id="IPR036770">
    <property type="entry name" value="Ankyrin_rpt-contain_sf"/>
</dbReference>
<dbReference type="SUPFAM" id="SSF50044">
    <property type="entry name" value="SH3-domain"/>
    <property type="match status" value="1"/>
</dbReference>
<dbReference type="PANTHER" id="PTHR24135">
    <property type="entry name" value="SH3 AND MULTIPLE ANKYRIN REPEAT DOMAINS PROTEIN"/>
    <property type="match status" value="1"/>
</dbReference>
<evidence type="ECO:0000256" key="1">
    <source>
        <dbReference type="ARBA" id="ARBA00022443"/>
    </source>
</evidence>
<dbReference type="InterPro" id="IPR036034">
    <property type="entry name" value="PDZ_sf"/>
</dbReference>
<evidence type="ECO:0000256" key="2">
    <source>
        <dbReference type="ARBA" id="ARBA00023018"/>
    </source>
</evidence>
<keyword evidence="1 5" id="KW-0728">SH3 domain</keyword>
<evidence type="ECO:0000256" key="3">
    <source>
        <dbReference type="ARBA" id="ARBA00034105"/>
    </source>
</evidence>
<dbReference type="SMART" id="SM00326">
    <property type="entry name" value="SH3"/>
    <property type="match status" value="1"/>
</dbReference>
<dbReference type="Gene3D" id="2.30.30.40">
    <property type="entry name" value="SH3 Domains"/>
    <property type="match status" value="1"/>
</dbReference>
<feature type="compositionally biased region" description="Polar residues" evidence="6">
    <location>
        <begin position="710"/>
        <end position="724"/>
    </location>
</feature>
<dbReference type="Gene3D" id="1.10.150.50">
    <property type="entry name" value="Transcription Factor, Ets-1"/>
    <property type="match status" value="1"/>
</dbReference>
<keyword evidence="4" id="KW-0040">ANK repeat</keyword>
<feature type="region of interest" description="Disordered" evidence="6">
    <location>
        <begin position="939"/>
        <end position="992"/>
    </location>
</feature>
<sequence length="1719" mass="190802">MQSSGSENSDSIYVRVSIPEQNLQKCLCFHLDKTVYTAKQQVLSTLAKELKDGNNYGFYSLPENGRAGKFLEEERPLRDYPLSSPIGYLEFKYKRRVYKQLKLDKMQIRKIHTKANLKVFMDHVKSRNIDKVRKFLDKGLDPNYHDDETGETPLTLASSMDRTNDIILLLVNGGAHQDFRSTDGLTPVHKAAKKGNYSILKTLLDLGASPNYHDNKGLTPLYHTVTNKVNAECTQLLLHERCELNAADGQGWREIHQACRYGRVQHLEHLLYYGAIMNVQNGAGNTAIHVCALYNQEQCARVLLFRGADKDIKNYANQTAFQVAIVANNFDLAEIIRNHGSEDVVPFRDAPKYSMRRRPSSMYVHSTWSDTHIPQINGEYSSPNGSLRSLPIGYAGSSSPRSIGSTGSAESLLSSTPRKPEDMYRPVIVAPSTSTLPRSSSFLHNARCLNTSKYEERIKQRPHSIAAATCTLPRSKNGTKNSIKFDSSKIMTHKKLYDCTPGRTFIAVKNYTALEAGELSLKKGDFVEVLNIGEHNFWEGSVKGSAGWFPSYCVEEVKMRGKKVKEETFQVEEETKSPSSVCDNHVRTVVLHRTKKGYGFVLRGAKSSNPSLEFQPSAEFPALQYLDAVDKGGVAHKAELEAGDFLVEVNGEDVVKATHRHVVELVKKSGDTLVLKVVTVVPTKPYAWLDKEKKEKSKKAPKPPERSPDTRISQNLGENQNQTFGPDEIAALEELEDAIKRHSSMGDLYLPSENPSRHASIKSRPTTPRRSQAEMYEIFERQGSIGYSQNSQNPSGPRVIVPEGVKAATLKRNSQIAGADGGSLYYQENVPRSNLRSASSTPNLASAMYMKRRQSSPSGTVRSDGYYRPVISRPILIDSTSEQESVQQSVIDYRRRSSLTDSETTSSPVSSPRTPDSPAVYAVPFRGYSDNAEASVSSASSMSSTRNTFSHQRSASISSLNKPMEPPPPPPSSSSQKIPSSFNPDNPAKLYMLPPAISEHGIRSKLKQHQHQRTNSLTDRTNNPMPAKQSVHILPQPDYIEVGRQQKLQEGNAGTKKSSKNYAAPKPQSQVPVEVHASYDSQQCMQHVTLTQTDNVDASSLSVAKARAALDKNHPPPERRSSDSVLIVKEKEELDSSALNLALKARDKSIKETPKKELVKSVDPSTALRLAVEKRRIELEAKDYKGVDIDKKIQENKYSQPKTVTNSSASVNNTKMPNVSKTTTTTMKSAKVPENPANTGGGVNDNMKSEIQLAAAAMQNRLATKSVKKRNFTINKKEETSSGTQKKIVIINSASVSKEVKKQNELEQKKADQNARVKANLQSKKTESHEEALKSSIARRAAEIEEKMKMKKMAEKDTPGFIPPPPVDTNTTAGFVLDEALPPPLEFSTHEEPESIPNIFTNEKGLTNEERNRMNHQRAIGHEQEESRPGFNTIRKKFEAGKINRPVVDKTFKDSDVMYSIPPPPLPDTTDQNGITTVNIVPPPPPVSFDDRTYHYKGRTQREHSFDTASTVSSVSTLSTLSSLSAYSADNSEMCETIPEVDSESDTLKSHKSSSSHRTLVGYNPGNHQEAHELIRRQRFLDTEHTIPVPFRSSQGDLTAADSRTSTPPPPSDFTDTAYSSANSETGGSEDGRENYSFNSGTHSIKSFSSLSKPLDEWTAEDVGDWLDSINMGEHRATFVENEITGEHLPALAKDDYIELGVIRVGHRMTIDRALKKLK</sequence>
<feature type="compositionally biased region" description="Low complexity" evidence="6">
    <location>
        <begin position="398"/>
        <end position="408"/>
    </location>
</feature>
<feature type="repeat" description="ANK" evidence="4">
    <location>
        <begin position="183"/>
        <end position="215"/>
    </location>
</feature>
<dbReference type="InterPro" id="IPR001660">
    <property type="entry name" value="SAM"/>
</dbReference>
<dbReference type="PROSITE" id="PS50088">
    <property type="entry name" value="ANK_REPEAT"/>
    <property type="match status" value="4"/>
</dbReference>
<protein>
    <submittedName>
        <fullName evidence="11">SH3 and multiple ankyrin repeat domains protein 1-like</fullName>
    </submittedName>
</protein>
<dbReference type="InterPro" id="IPR001452">
    <property type="entry name" value="SH3_domain"/>
</dbReference>
<dbReference type="InterPro" id="IPR001478">
    <property type="entry name" value="PDZ"/>
</dbReference>
<dbReference type="SUPFAM" id="SSF48403">
    <property type="entry name" value="Ankyrin repeat"/>
    <property type="match status" value="1"/>
</dbReference>
<keyword evidence="10" id="KW-1185">Reference proteome</keyword>
<dbReference type="InterPro" id="IPR036028">
    <property type="entry name" value="SH3-like_dom_sf"/>
</dbReference>
<dbReference type="Proteomes" id="UP000694865">
    <property type="component" value="Unplaced"/>
</dbReference>
<evidence type="ECO:0000256" key="5">
    <source>
        <dbReference type="PROSITE-ProRule" id="PRU00192"/>
    </source>
</evidence>
<feature type="region of interest" description="Disordered" evidence="6">
    <location>
        <begin position="1587"/>
        <end position="1638"/>
    </location>
</feature>
<evidence type="ECO:0000313" key="11">
    <source>
        <dbReference type="RefSeq" id="XP_006818386.1"/>
    </source>
</evidence>
<keyword evidence="2" id="KW-0770">Synapse</keyword>
<feature type="compositionally biased region" description="Polar residues" evidence="6">
    <location>
        <begin position="1013"/>
        <end position="1024"/>
    </location>
</feature>
<dbReference type="GeneID" id="100366763"/>
<dbReference type="Pfam" id="PF00536">
    <property type="entry name" value="SAM_1"/>
    <property type="match status" value="1"/>
</dbReference>
<dbReference type="SUPFAM" id="SSF50156">
    <property type="entry name" value="PDZ domain-like"/>
    <property type="match status" value="1"/>
</dbReference>
<feature type="domain" description="SH3" evidence="7">
    <location>
        <begin position="500"/>
        <end position="559"/>
    </location>
</feature>
<feature type="region of interest" description="Disordered" evidence="6">
    <location>
        <begin position="1200"/>
        <end position="1244"/>
    </location>
</feature>
<feature type="domain" description="SAM" evidence="8">
    <location>
        <begin position="1658"/>
        <end position="1719"/>
    </location>
</feature>
<feature type="region of interest" description="Disordered" evidence="6">
    <location>
        <begin position="1050"/>
        <end position="1073"/>
    </location>
</feature>
<dbReference type="SUPFAM" id="SSF47769">
    <property type="entry name" value="SAM/Pointed domain"/>
    <property type="match status" value="1"/>
</dbReference>
<dbReference type="SMART" id="SM00248">
    <property type="entry name" value="ANK"/>
    <property type="match status" value="7"/>
</dbReference>
<dbReference type="CDD" id="cd09506">
    <property type="entry name" value="SAM_Shank1_2_3"/>
    <property type="match status" value="1"/>
</dbReference>
<dbReference type="SMART" id="SM00228">
    <property type="entry name" value="PDZ"/>
    <property type="match status" value="1"/>
</dbReference>
<dbReference type="CDD" id="cd06746">
    <property type="entry name" value="PDZ_SHANK1_3-like"/>
    <property type="match status" value="1"/>
</dbReference>
<dbReference type="PANTHER" id="PTHR24135:SF28">
    <property type="entry name" value="LD13733P"/>
    <property type="match status" value="1"/>
</dbReference>
<dbReference type="Gene3D" id="2.30.42.10">
    <property type="match status" value="1"/>
</dbReference>
<feature type="region of interest" description="Disordered" evidence="6">
    <location>
        <begin position="1540"/>
        <end position="1567"/>
    </location>
</feature>
<evidence type="ECO:0000256" key="6">
    <source>
        <dbReference type="SAM" id="MobiDB-lite"/>
    </source>
</evidence>
<evidence type="ECO:0000256" key="4">
    <source>
        <dbReference type="PROSITE-ProRule" id="PRU00023"/>
    </source>
</evidence>
<feature type="region of interest" description="Disordered" evidence="6">
    <location>
        <begin position="1005"/>
        <end position="1035"/>
    </location>
</feature>
<feature type="domain" description="PDZ" evidence="9">
    <location>
        <begin position="588"/>
        <end position="681"/>
    </location>
</feature>
<dbReference type="InterPro" id="IPR013761">
    <property type="entry name" value="SAM/pointed_sf"/>
</dbReference>
<accession>A0ABM0MEE5</accession>
<reference evidence="11" key="1">
    <citation type="submission" date="2025-08" db="UniProtKB">
        <authorList>
            <consortium name="RefSeq"/>
        </authorList>
    </citation>
    <scope>IDENTIFICATION</scope>
    <source>
        <tissue evidence="11">Testes</tissue>
    </source>
</reference>
<evidence type="ECO:0000259" key="7">
    <source>
        <dbReference type="PROSITE" id="PS50002"/>
    </source>
</evidence>
<dbReference type="PROSITE" id="PS50106">
    <property type="entry name" value="PDZ"/>
    <property type="match status" value="1"/>
</dbReference>
<organism evidence="10 11">
    <name type="scientific">Saccoglossus kowalevskii</name>
    <name type="common">Acorn worm</name>
    <dbReference type="NCBI Taxonomy" id="10224"/>
    <lineage>
        <taxon>Eukaryota</taxon>
        <taxon>Metazoa</taxon>
        <taxon>Hemichordata</taxon>
        <taxon>Enteropneusta</taxon>
        <taxon>Harrimaniidae</taxon>
        <taxon>Saccoglossus</taxon>
    </lineage>
</organism>
<dbReference type="SMART" id="SM00454">
    <property type="entry name" value="SAM"/>
    <property type="match status" value="1"/>
</dbReference>
<dbReference type="Gene3D" id="3.10.20.90">
    <property type="entry name" value="Phosphatidylinositol 3-kinase Catalytic Subunit, Chain A, domain 1"/>
    <property type="match status" value="1"/>
</dbReference>
<dbReference type="PROSITE" id="PS50105">
    <property type="entry name" value="SAM_DOMAIN"/>
    <property type="match status" value="1"/>
</dbReference>
<feature type="compositionally biased region" description="Low complexity" evidence="6">
    <location>
        <begin position="900"/>
        <end position="918"/>
    </location>
</feature>
<dbReference type="InterPro" id="IPR051569">
    <property type="entry name" value="SHANK"/>
</dbReference>
<gene>
    <name evidence="11" type="primary">LOC100366763</name>
</gene>
<dbReference type="InterPro" id="IPR041489">
    <property type="entry name" value="PDZ_6"/>
</dbReference>